<name>A0AAW8DI88_9MICC</name>
<keyword evidence="5" id="KW-1185">Reference proteome</keyword>
<sequence>MLNSTNQVSSFEIVAPAQTRRVGTVSGLHTIRPAEGEEPGLVRYDVEAAGPVVIEFWWPASEAVTVWQPVHTSARDLPPDWGSRSRRTVRSAKSAPVAALVDARDRSPLVVGLSSNVRGCDFALGVDEENGEYHIRIAVSDVESSTEVPCFTLRIDLRELHFAEALRAATADWADELGDKILPVPGLARQAMYSTWYSDHQQVSAETVEHPALTRVPYGCRAIIVDGGWQNSDLNGEYDNLVDGYYASCGDWEPDTDRFPDMTGHVQRVHDLGLQYVLWVAPPFVGDRSSVWGRFKNKTLGRSEGDRFAVLDPRYPEVREHIVEACIRPVRDWNVDGLKIDFIDQWARSADPAGLGTDCETVDEGVEKVLQAITDLMRQLRDEVLIEFRQDYVHPRLWQFGTFVRANDCPMDAIENRVRTIDARLLAGDRAVHSDMMMWHRDAPAEVVASHFINTLFAAPQVSIDFDTASAEQKRAVGFWLKFFRDHADVLLGGRLTPSRPDARYTQVRAENEYEKVVAVYTDPVVHLQGVDRPVIVVNGSGQSRVLIEGAGPDPVNLVLYDCTGTEIRHDTMVRPDVWPINVPPSGLVRIERA</sequence>
<dbReference type="InterPro" id="IPR050985">
    <property type="entry name" value="Alpha-glycosidase_related"/>
</dbReference>
<dbReference type="GO" id="GO:0016052">
    <property type="term" value="P:carbohydrate catabolic process"/>
    <property type="evidence" value="ECO:0007669"/>
    <property type="project" value="InterPro"/>
</dbReference>
<evidence type="ECO:0000256" key="2">
    <source>
        <dbReference type="ARBA" id="ARBA00023295"/>
    </source>
</evidence>
<dbReference type="PANTHER" id="PTHR43053">
    <property type="entry name" value="GLYCOSIDASE FAMILY 31"/>
    <property type="match status" value="1"/>
</dbReference>
<dbReference type="InterPro" id="IPR017853">
    <property type="entry name" value="GH"/>
</dbReference>
<dbReference type="SUPFAM" id="SSF51445">
    <property type="entry name" value="(Trans)glycosidases"/>
    <property type="match status" value="1"/>
</dbReference>
<dbReference type="InterPro" id="IPR013785">
    <property type="entry name" value="Aldolase_TIM"/>
</dbReference>
<gene>
    <name evidence="3" type="ORF">J2S90_002493</name>
    <name evidence="4" type="ORF">J2S93_000145</name>
</gene>
<comment type="caution">
    <text evidence="3">The sequence shown here is derived from an EMBL/GenBank/DDBJ whole genome shotgun (WGS) entry which is preliminary data.</text>
</comment>
<protein>
    <submittedName>
        <fullName evidence="3">Alpha-galactosidase</fullName>
        <ecNumber evidence="3">3.2.1.22</ecNumber>
    </submittedName>
</protein>
<keyword evidence="2 3" id="KW-0326">Glycosidase</keyword>
<dbReference type="AlphaFoldDB" id="A0AAW8DI88"/>
<dbReference type="EC" id="3.2.1.22" evidence="3"/>
<proteinExistence type="predicted"/>
<dbReference type="Pfam" id="PF02065">
    <property type="entry name" value="Melibiase"/>
    <property type="match status" value="1"/>
</dbReference>
<evidence type="ECO:0000313" key="4">
    <source>
        <dbReference type="EMBL" id="MDQ0178738.1"/>
    </source>
</evidence>
<dbReference type="GO" id="GO:0004557">
    <property type="term" value="F:alpha-galactosidase activity"/>
    <property type="evidence" value="ECO:0007669"/>
    <property type="project" value="UniProtKB-EC"/>
</dbReference>
<reference evidence="3 5" key="1">
    <citation type="submission" date="2023-07" db="EMBL/GenBank/DDBJ databases">
        <title>Sorghum-associated microbial communities from plants grown in Nebraska, USA.</title>
        <authorList>
            <person name="Schachtman D."/>
        </authorList>
    </citation>
    <scope>NUCLEOTIDE SEQUENCE</scope>
    <source>
        <strain evidence="3">DS1006</strain>
        <strain evidence="4 5">DS1016</strain>
    </source>
</reference>
<evidence type="ECO:0000313" key="6">
    <source>
        <dbReference type="Proteomes" id="UP001242995"/>
    </source>
</evidence>
<dbReference type="CDD" id="cd14791">
    <property type="entry name" value="GH36"/>
    <property type="match status" value="1"/>
</dbReference>
<evidence type="ECO:0000313" key="3">
    <source>
        <dbReference type="EMBL" id="MDP9905522.1"/>
    </source>
</evidence>
<evidence type="ECO:0000256" key="1">
    <source>
        <dbReference type="ARBA" id="ARBA00022801"/>
    </source>
</evidence>
<dbReference type="RefSeq" id="WP_306961605.1">
    <property type="nucleotide sequence ID" value="NZ_JAUSRG010000006.1"/>
</dbReference>
<dbReference type="Proteomes" id="UP001230951">
    <property type="component" value="Unassembled WGS sequence"/>
</dbReference>
<keyword evidence="1 3" id="KW-0378">Hydrolase</keyword>
<dbReference type="Gene3D" id="3.20.20.70">
    <property type="entry name" value="Aldolase class I"/>
    <property type="match status" value="1"/>
</dbReference>
<dbReference type="InterPro" id="IPR002252">
    <property type="entry name" value="Glyco_hydro_36"/>
</dbReference>
<organism evidence="3 6">
    <name type="scientific">Arthrobacter bambusae</name>
    <dbReference type="NCBI Taxonomy" id="1338426"/>
    <lineage>
        <taxon>Bacteria</taxon>
        <taxon>Bacillati</taxon>
        <taxon>Actinomycetota</taxon>
        <taxon>Actinomycetes</taxon>
        <taxon>Micrococcales</taxon>
        <taxon>Micrococcaceae</taxon>
        <taxon>Arthrobacter</taxon>
    </lineage>
</organism>
<accession>A0AAW8DI88</accession>
<dbReference type="EMBL" id="JAUSRG010000006">
    <property type="protein sequence ID" value="MDP9905522.1"/>
    <property type="molecule type" value="Genomic_DNA"/>
</dbReference>
<evidence type="ECO:0000313" key="5">
    <source>
        <dbReference type="Proteomes" id="UP001230951"/>
    </source>
</evidence>
<dbReference type="PANTHER" id="PTHR43053:SF4">
    <property type="entry name" value="MYOGENESIS-REGULATING GLYCOSIDASE"/>
    <property type="match status" value="1"/>
</dbReference>
<dbReference type="Proteomes" id="UP001242995">
    <property type="component" value="Unassembled WGS sequence"/>
</dbReference>
<dbReference type="EMBL" id="JAUSTF010000001">
    <property type="protein sequence ID" value="MDQ0178738.1"/>
    <property type="molecule type" value="Genomic_DNA"/>
</dbReference>